<organism evidence="1 2">
    <name type="scientific">Ancylostoma ceylanicum</name>
    <dbReference type="NCBI Taxonomy" id="53326"/>
    <lineage>
        <taxon>Eukaryota</taxon>
        <taxon>Metazoa</taxon>
        <taxon>Ecdysozoa</taxon>
        <taxon>Nematoda</taxon>
        <taxon>Chromadorea</taxon>
        <taxon>Rhabditida</taxon>
        <taxon>Rhabditina</taxon>
        <taxon>Rhabditomorpha</taxon>
        <taxon>Strongyloidea</taxon>
        <taxon>Ancylostomatidae</taxon>
        <taxon>Ancylostomatinae</taxon>
        <taxon>Ancylostoma</taxon>
    </lineage>
</organism>
<evidence type="ECO:0000313" key="1">
    <source>
        <dbReference type="EMBL" id="EYC32871.1"/>
    </source>
</evidence>
<comment type="caution">
    <text evidence="1">The sequence shown here is derived from an EMBL/GenBank/DDBJ whole genome shotgun (WGS) entry which is preliminary data.</text>
</comment>
<dbReference type="EMBL" id="JARK01001338">
    <property type="protein sequence ID" value="EYC32871.1"/>
    <property type="molecule type" value="Genomic_DNA"/>
</dbReference>
<proteinExistence type="predicted"/>
<dbReference type="Proteomes" id="UP000024635">
    <property type="component" value="Unassembled WGS sequence"/>
</dbReference>
<sequence length="85" mass="9813">MGFSSTRLIVSNGLLPFKVIHINLFIVQSHFYHIPLLKFLLTVSPHCSDPSQVLMLLVWGLQRCTLIRIAKGFSTLHFHYRECQC</sequence>
<evidence type="ECO:0000313" key="2">
    <source>
        <dbReference type="Proteomes" id="UP000024635"/>
    </source>
</evidence>
<gene>
    <name evidence="1" type="primary">Acey_s0002.g1135</name>
    <name evidence="1" type="ORF">Y032_0002g1135</name>
</gene>
<reference evidence="2" key="1">
    <citation type="journal article" date="2015" name="Nat. Genet.">
        <title>The genome and transcriptome of the zoonotic hookworm Ancylostoma ceylanicum identify infection-specific gene families.</title>
        <authorList>
            <person name="Schwarz E.M."/>
            <person name="Hu Y."/>
            <person name="Antoshechkin I."/>
            <person name="Miller M.M."/>
            <person name="Sternberg P.W."/>
            <person name="Aroian R.V."/>
        </authorList>
    </citation>
    <scope>NUCLEOTIDE SEQUENCE</scope>
    <source>
        <strain evidence="2">HY135</strain>
    </source>
</reference>
<dbReference type="AlphaFoldDB" id="A0A016VZU9"/>
<protein>
    <submittedName>
        <fullName evidence="1">Uncharacterized protein</fullName>
    </submittedName>
</protein>
<keyword evidence="2" id="KW-1185">Reference proteome</keyword>
<accession>A0A016VZU9</accession>
<name>A0A016VZU9_9BILA</name>